<gene>
    <name evidence="3" type="ORF">E0W60_34725</name>
</gene>
<dbReference type="Pfam" id="PF03401">
    <property type="entry name" value="TctC"/>
    <property type="match status" value="1"/>
</dbReference>
<accession>A0A4P7LUQ8</accession>
<evidence type="ECO:0000256" key="1">
    <source>
        <dbReference type="ARBA" id="ARBA00006987"/>
    </source>
</evidence>
<dbReference type="EMBL" id="CP038639">
    <property type="protein sequence ID" value="QBY56211.1"/>
    <property type="molecule type" value="Genomic_DNA"/>
</dbReference>
<keyword evidence="2" id="KW-0732">Signal</keyword>
<geneLocation type="plasmid" evidence="3">
    <name>unnamed4</name>
</geneLocation>
<dbReference type="OrthoDB" id="8897534at2"/>
<evidence type="ECO:0000313" key="4">
    <source>
        <dbReference type="Proteomes" id="UP000295294"/>
    </source>
</evidence>
<dbReference type="CDD" id="cd13578">
    <property type="entry name" value="PBP2_Bug27"/>
    <property type="match status" value="1"/>
</dbReference>
<dbReference type="KEGG" id="cox:E0W60_34725"/>
<dbReference type="SUPFAM" id="SSF53850">
    <property type="entry name" value="Periplasmic binding protein-like II"/>
    <property type="match status" value="1"/>
</dbReference>
<protein>
    <submittedName>
        <fullName evidence="3">Tripartite tricarboxylate transporter substrate binding protein</fullName>
    </submittedName>
</protein>
<dbReference type="Proteomes" id="UP000295294">
    <property type="component" value="Plasmid unnamed4"/>
</dbReference>
<reference evidence="3 4" key="1">
    <citation type="submission" date="2019-03" db="EMBL/GenBank/DDBJ databases">
        <title>Efficiently degradation of phenoxyalkanoic acid herbicides by Cupriavidus oxalaticus strain X32.</title>
        <authorList>
            <person name="Sheng X."/>
        </authorList>
    </citation>
    <scope>NUCLEOTIDE SEQUENCE [LARGE SCALE GENOMIC DNA]</scope>
    <source>
        <strain evidence="3 4">X32</strain>
        <plasmid evidence="3 4">unnamed4</plasmid>
    </source>
</reference>
<comment type="similarity">
    <text evidence="1">Belongs to the UPF0065 (bug) family.</text>
</comment>
<dbReference type="Gene3D" id="3.40.190.10">
    <property type="entry name" value="Periplasmic binding protein-like II"/>
    <property type="match status" value="1"/>
</dbReference>
<dbReference type="RefSeq" id="WP_135707375.1">
    <property type="nucleotide sequence ID" value="NZ_CP038639.1"/>
</dbReference>
<organism evidence="3 4">
    <name type="scientific">Cupriavidus oxalaticus</name>
    <dbReference type="NCBI Taxonomy" id="96344"/>
    <lineage>
        <taxon>Bacteria</taxon>
        <taxon>Pseudomonadati</taxon>
        <taxon>Pseudomonadota</taxon>
        <taxon>Betaproteobacteria</taxon>
        <taxon>Burkholderiales</taxon>
        <taxon>Burkholderiaceae</taxon>
        <taxon>Cupriavidus</taxon>
    </lineage>
</organism>
<name>A0A4P7LUQ8_9BURK</name>
<dbReference type="Gene3D" id="3.40.190.150">
    <property type="entry name" value="Bordetella uptake gene, domain 1"/>
    <property type="match status" value="1"/>
</dbReference>
<dbReference type="PANTHER" id="PTHR42928:SF5">
    <property type="entry name" value="BLR1237 PROTEIN"/>
    <property type="match status" value="1"/>
</dbReference>
<dbReference type="InterPro" id="IPR042100">
    <property type="entry name" value="Bug_dom1"/>
</dbReference>
<proteinExistence type="inferred from homology"/>
<sequence>MLSFVHRAVGAAALALAGLALSPLPAHAQDKYPSRPIKMYVGFSAGSATDIVARVVAQHLSERLGQSIVVENKTGVGGSLAAEAVARSAPDGYTLLTVSSAIAVNPAVYPKLSFNVEKDLTPIVLVGRLPTVLLVNNNFPAKSLPEFLAYARSHPKKVNYGSSGVGGSTHLSTEYLATLTGTSYTHVPYRGNAQAIAALLGGEIDMVTDTILLAAPNIQAKRVRALAISSQSRSPLAPDVPTFAEAGLQGYDGSLFFGLMGPKDMPPEVVARLNRELNELLKSSPELRQRLQSAGGLDLIGGSTTAFRDMLHKEVALWRDVVRNANVTAPQ</sequence>
<evidence type="ECO:0000256" key="2">
    <source>
        <dbReference type="SAM" id="SignalP"/>
    </source>
</evidence>
<evidence type="ECO:0000313" key="3">
    <source>
        <dbReference type="EMBL" id="QBY56211.1"/>
    </source>
</evidence>
<dbReference type="InterPro" id="IPR005064">
    <property type="entry name" value="BUG"/>
</dbReference>
<dbReference type="AlphaFoldDB" id="A0A4P7LUQ8"/>
<dbReference type="PIRSF" id="PIRSF017082">
    <property type="entry name" value="YflP"/>
    <property type="match status" value="1"/>
</dbReference>
<feature type="chain" id="PRO_5020277211" evidence="2">
    <location>
        <begin position="29"/>
        <end position="331"/>
    </location>
</feature>
<keyword evidence="3" id="KW-0614">Plasmid</keyword>
<dbReference type="PANTHER" id="PTHR42928">
    <property type="entry name" value="TRICARBOXYLATE-BINDING PROTEIN"/>
    <property type="match status" value="1"/>
</dbReference>
<feature type="signal peptide" evidence="2">
    <location>
        <begin position="1"/>
        <end position="28"/>
    </location>
</feature>